<accession>A0ABZ2RI33</accession>
<protein>
    <submittedName>
        <fullName evidence="1">Uncharacterized protein</fullName>
    </submittedName>
</protein>
<evidence type="ECO:0000313" key="2">
    <source>
        <dbReference type="Proteomes" id="UP001476583"/>
    </source>
</evidence>
<proteinExistence type="predicted"/>
<gene>
    <name evidence="1" type="ORF">WG219_18475</name>
</gene>
<dbReference type="Proteomes" id="UP001476583">
    <property type="component" value="Chromosome"/>
</dbReference>
<name>A0ABZ2RI33_ECTME</name>
<keyword evidence="2" id="KW-1185">Reference proteome</keyword>
<organism evidence="1 2">
    <name type="scientific">Ectopseudomonas mendocina</name>
    <name type="common">Pseudomonas mendocina</name>
    <dbReference type="NCBI Taxonomy" id="300"/>
    <lineage>
        <taxon>Bacteria</taxon>
        <taxon>Pseudomonadati</taxon>
        <taxon>Pseudomonadota</taxon>
        <taxon>Gammaproteobacteria</taxon>
        <taxon>Pseudomonadales</taxon>
        <taxon>Pseudomonadaceae</taxon>
        <taxon>Ectopseudomonas</taxon>
    </lineage>
</organism>
<evidence type="ECO:0000313" key="1">
    <source>
        <dbReference type="EMBL" id="WXL25265.1"/>
    </source>
</evidence>
<reference evidence="1 2" key="1">
    <citation type="submission" date="2024-03" db="EMBL/GenBank/DDBJ databases">
        <title>Complete genome of BD2.</title>
        <authorList>
            <person name="Cao G."/>
        </authorList>
    </citation>
    <scope>NUCLEOTIDE SEQUENCE [LARGE SCALE GENOMIC DNA]</scope>
    <source>
        <strain evidence="1 2">BD2</strain>
    </source>
</reference>
<dbReference type="EMBL" id="CP148074">
    <property type="protein sequence ID" value="WXL25265.1"/>
    <property type="molecule type" value="Genomic_DNA"/>
</dbReference>
<sequence length="192" mass="21979">MNFYRSKVFWIGFVILAPLLLLTASYGIKVMTSVFKKDLGNGVVIYADGYVKTGKWVFDCKYRRLISRDSLQPPITELERAEELPIDRVYALNDGEQKLADEVVKAITALPRWYDNLRYLYSVLDEYSDLRTHVFDMIIKHAGQQWALRVRQNIGNDGVSRFKVTAEPYDPATYVDYAKALQAAAKSCPVPQ</sequence>